<dbReference type="Proteomes" id="UP000244178">
    <property type="component" value="Unassembled WGS sequence"/>
</dbReference>
<evidence type="ECO:0000259" key="2">
    <source>
        <dbReference type="Pfam" id="PF17891"/>
    </source>
</evidence>
<feature type="compositionally biased region" description="Gly residues" evidence="1">
    <location>
        <begin position="107"/>
        <end position="116"/>
    </location>
</feature>
<evidence type="ECO:0000256" key="1">
    <source>
        <dbReference type="SAM" id="MobiDB-lite"/>
    </source>
</evidence>
<accession>A0A2T6GS46</accession>
<feature type="region of interest" description="Disordered" evidence="1">
    <location>
        <begin position="100"/>
        <end position="178"/>
    </location>
</feature>
<evidence type="ECO:0000313" key="3">
    <source>
        <dbReference type="EMBL" id="PUA46977.1"/>
    </source>
</evidence>
<dbReference type="Pfam" id="PF17891">
    <property type="entry name" value="FluMu_N"/>
    <property type="match status" value="1"/>
</dbReference>
<evidence type="ECO:0000313" key="4">
    <source>
        <dbReference type="Proteomes" id="UP000244178"/>
    </source>
</evidence>
<reference evidence="3 4" key="1">
    <citation type="submission" date="2018-03" db="EMBL/GenBank/DDBJ databases">
        <title>Draft genome sequence of the plant growth promoting rhizobacterium Pseudomonas protegens strain BNJ-SS-45 isolated from wheat (Triticum aestivum) rhizosphere.</title>
        <authorList>
            <person name="Bajpai A."/>
            <person name="Shende K."/>
            <person name="Meena N."/>
            <person name="Upadhyayula S.R."/>
            <person name="Suravajhala P."/>
            <person name="Medicherla K.M."/>
            <person name="Johri B.N."/>
        </authorList>
    </citation>
    <scope>NUCLEOTIDE SEQUENCE [LARGE SCALE GENOMIC DNA]</scope>
    <source>
        <strain evidence="3 4">BNJ-SS-45</strain>
    </source>
</reference>
<comment type="caution">
    <text evidence="3">The sequence shown here is derived from an EMBL/GenBank/DDBJ whole genome shotgun (WGS) entry which is preliminary data.</text>
</comment>
<dbReference type="InterPro" id="IPR041227">
    <property type="entry name" value="FluMu_N"/>
</dbReference>
<name>A0A2T6GS46_9PSED</name>
<feature type="compositionally biased region" description="Basic and acidic residues" evidence="1">
    <location>
        <begin position="148"/>
        <end position="158"/>
    </location>
</feature>
<dbReference type="RefSeq" id="WP_108543340.1">
    <property type="nucleotide sequence ID" value="NZ_PYJM01000001.1"/>
</dbReference>
<dbReference type="SUPFAM" id="SSF160059">
    <property type="entry name" value="PriA/YqbF domain"/>
    <property type="match status" value="1"/>
</dbReference>
<dbReference type="AlphaFoldDB" id="A0A2T6GS46"/>
<proteinExistence type="predicted"/>
<protein>
    <recommendedName>
        <fullName evidence="2">Mu-like prophage FluMu N-terminal domain-containing protein</fullName>
    </recommendedName>
</protein>
<dbReference type="Gene3D" id="3.40.5.80">
    <property type="match status" value="1"/>
</dbReference>
<dbReference type="EMBL" id="PYJM01000001">
    <property type="protein sequence ID" value="PUA46977.1"/>
    <property type="molecule type" value="Genomic_DNA"/>
</dbReference>
<organism evidence="3 4">
    <name type="scientific">Pseudomonas protegens</name>
    <dbReference type="NCBI Taxonomy" id="380021"/>
    <lineage>
        <taxon>Bacteria</taxon>
        <taxon>Pseudomonadati</taxon>
        <taxon>Pseudomonadota</taxon>
        <taxon>Gammaproteobacteria</taxon>
        <taxon>Pseudomonadales</taxon>
        <taxon>Pseudomonadaceae</taxon>
        <taxon>Pseudomonas</taxon>
    </lineage>
</organism>
<feature type="compositionally biased region" description="Basic and acidic residues" evidence="1">
    <location>
        <begin position="168"/>
        <end position="178"/>
    </location>
</feature>
<sequence>MAIVITAKRDGFRRCGIAHSRKPTSYPDDFFTEEQLQALDKEPQLILAYAEEEFDQVKDGHNEILQEVDVSKASGAAQNAQSQTLEAIATALGNGVVLPITPVTGSGETGPDGSGSGPTPPVIEPSYDQSSGAGIDFDALWEDALQEDQAREAAKAETLKLPAKSRKTKSEKTEGEGK</sequence>
<feature type="domain" description="Mu-like prophage FluMu N-terminal" evidence="2">
    <location>
        <begin position="3"/>
        <end position="47"/>
    </location>
</feature>
<gene>
    <name evidence="3" type="ORF">C5U62_03075</name>
</gene>